<keyword evidence="1" id="KW-1133">Transmembrane helix</keyword>
<dbReference type="Proteomes" id="UP000092460">
    <property type="component" value="Unassembled WGS sequence"/>
</dbReference>
<keyword evidence="1" id="KW-0812">Transmembrane</keyword>
<evidence type="ECO:0000313" key="2">
    <source>
        <dbReference type="EnsemblMetazoa" id="GPPI021339-PA"/>
    </source>
</evidence>
<dbReference type="EMBL" id="JXJN01009617">
    <property type="status" value="NOT_ANNOTATED_CDS"/>
    <property type="molecule type" value="Genomic_DNA"/>
</dbReference>
<dbReference type="AlphaFoldDB" id="A0A1B0B7G8"/>
<keyword evidence="1" id="KW-0472">Membrane</keyword>
<keyword evidence="3" id="KW-1185">Reference proteome</keyword>
<organism evidence="2 3">
    <name type="scientific">Glossina palpalis gambiensis</name>
    <dbReference type="NCBI Taxonomy" id="67801"/>
    <lineage>
        <taxon>Eukaryota</taxon>
        <taxon>Metazoa</taxon>
        <taxon>Ecdysozoa</taxon>
        <taxon>Arthropoda</taxon>
        <taxon>Hexapoda</taxon>
        <taxon>Insecta</taxon>
        <taxon>Pterygota</taxon>
        <taxon>Neoptera</taxon>
        <taxon>Endopterygota</taxon>
        <taxon>Diptera</taxon>
        <taxon>Brachycera</taxon>
        <taxon>Muscomorpha</taxon>
        <taxon>Hippoboscoidea</taxon>
        <taxon>Glossinidae</taxon>
        <taxon>Glossina</taxon>
    </lineage>
</organism>
<reference evidence="2" key="2">
    <citation type="submission" date="2020-05" db="UniProtKB">
        <authorList>
            <consortium name="EnsemblMetazoa"/>
        </authorList>
    </citation>
    <scope>IDENTIFICATION</scope>
    <source>
        <strain evidence="2">IAEA</strain>
    </source>
</reference>
<accession>A0A1B0B7G8</accession>
<reference evidence="3" key="1">
    <citation type="submission" date="2015-01" db="EMBL/GenBank/DDBJ databases">
        <authorList>
            <person name="Aksoy S."/>
            <person name="Warren W."/>
            <person name="Wilson R.K."/>
        </authorList>
    </citation>
    <scope>NUCLEOTIDE SEQUENCE [LARGE SCALE GENOMIC DNA]</scope>
    <source>
        <strain evidence="3">IAEA</strain>
    </source>
</reference>
<dbReference type="EnsemblMetazoa" id="GPPI021339-RA">
    <property type="protein sequence ID" value="GPPI021339-PA"/>
    <property type="gene ID" value="GPPI021339"/>
</dbReference>
<name>A0A1B0B7G8_9MUSC</name>
<sequence>GATRNLSVNAANTSAKTCRKPFILNASRSILAVNWQSDKECIWSHIVGCMAWYVCTFNIWLVVLVGRRNQCKIAIQKSLEYAELPLLPTSSPSPMSPHHNGVLIAYLLRMSTNFGIMLKFNNTGYM</sequence>
<feature type="transmembrane region" description="Helical" evidence="1">
    <location>
        <begin position="42"/>
        <end position="65"/>
    </location>
</feature>
<dbReference type="EMBL" id="JXJN01009616">
    <property type="status" value="NOT_ANNOTATED_CDS"/>
    <property type="molecule type" value="Genomic_DNA"/>
</dbReference>
<protein>
    <submittedName>
        <fullName evidence="2">Uncharacterized protein</fullName>
    </submittedName>
</protein>
<dbReference type="VEuPathDB" id="VectorBase:GPPI021339"/>
<evidence type="ECO:0000313" key="3">
    <source>
        <dbReference type="Proteomes" id="UP000092460"/>
    </source>
</evidence>
<proteinExistence type="predicted"/>
<evidence type="ECO:0000256" key="1">
    <source>
        <dbReference type="SAM" id="Phobius"/>
    </source>
</evidence>